<organism evidence="1 2">
    <name type="scientific">Solanum bulbocastanum</name>
    <name type="common">Wild potato</name>
    <dbReference type="NCBI Taxonomy" id="147425"/>
    <lineage>
        <taxon>Eukaryota</taxon>
        <taxon>Viridiplantae</taxon>
        <taxon>Streptophyta</taxon>
        <taxon>Embryophyta</taxon>
        <taxon>Tracheophyta</taxon>
        <taxon>Spermatophyta</taxon>
        <taxon>Magnoliopsida</taxon>
        <taxon>eudicotyledons</taxon>
        <taxon>Gunneridae</taxon>
        <taxon>Pentapetalae</taxon>
        <taxon>asterids</taxon>
        <taxon>lamiids</taxon>
        <taxon>Solanales</taxon>
        <taxon>Solanaceae</taxon>
        <taxon>Solanoideae</taxon>
        <taxon>Solaneae</taxon>
        <taxon>Solanum</taxon>
    </lineage>
</organism>
<gene>
    <name evidence="1" type="ORF">RDI58_014662</name>
</gene>
<name>A0AAN8TJ12_SOLBU</name>
<proteinExistence type="predicted"/>
<keyword evidence="2" id="KW-1185">Reference proteome</keyword>
<sequence>MVSDILRTRRPLLKCQPWLKQATHLLLPSPTLITLSPEN</sequence>
<dbReference type="AlphaFoldDB" id="A0AAN8TJ12"/>
<evidence type="ECO:0000313" key="2">
    <source>
        <dbReference type="Proteomes" id="UP001371456"/>
    </source>
</evidence>
<comment type="caution">
    <text evidence="1">The sequence shown here is derived from an EMBL/GenBank/DDBJ whole genome shotgun (WGS) entry which is preliminary data.</text>
</comment>
<dbReference type="Proteomes" id="UP001371456">
    <property type="component" value="Unassembled WGS sequence"/>
</dbReference>
<protein>
    <submittedName>
        <fullName evidence="1">Uncharacterized protein</fullName>
    </submittedName>
</protein>
<dbReference type="EMBL" id="JBANQN010000006">
    <property type="protein sequence ID" value="KAK6786137.1"/>
    <property type="molecule type" value="Genomic_DNA"/>
</dbReference>
<reference evidence="1 2" key="1">
    <citation type="submission" date="2024-02" db="EMBL/GenBank/DDBJ databases">
        <title>de novo genome assembly of Solanum bulbocastanum strain 11H21.</title>
        <authorList>
            <person name="Hosaka A.J."/>
        </authorList>
    </citation>
    <scope>NUCLEOTIDE SEQUENCE [LARGE SCALE GENOMIC DNA]</scope>
    <source>
        <tissue evidence="1">Young leaves</tissue>
    </source>
</reference>
<accession>A0AAN8TJ12</accession>
<evidence type="ECO:0000313" key="1">
    <source>
        <dbReference type="EMBL" id="KAK6786137.1"/>
    </source>
</evidence>